<keyword evidence="1" id="KW-0472">Membrane</keyword>
<dbReference type="PANTHER" id="PTHR30282">
    <property type="entry name" value="P-AMINOBENZOYL GLUTAMATE TRANSPORTER"/>
    <property type="match status" value="1"/>
</dbReference>
<keyword evidence="1" id="KW-0812">Transmembrane</keyword>
<sequence>MEVTTENRSPGRLFSWIERAGNKVPNPFLLFVYLIVVLMVATAIINGLDLEVKNPTNGELVRVNNLLSVAGIQWILPNIIKNFSSFTPLGSILALVIGAGLAEKVGLLQSL</sequence>
<comment type="caution">
    <text evidence="2">The sequence shown here is derived from an EMBL/GenBank/DDBJ whole genome shotgun (WGS) entry which is preliminary data.</text>
</comment>
<protein>
    <submittedName>
        <fullName evidence="2">p-aminobenzoyl-glutamate transporter</fullName>
    </submittedName>
</protein>
<dbReference type="GO" id="GO:1902604">
    <property type="term" value="P:p-aminobenzoyl-glutamate transmembrane transport"/>
    <property type="evidence" value="ECO:0007669"/>
    <property type="project" value="InterPro"/>
</dbReference>
<feature type="transmembrane region" description="Helical" evidence="1">
    <location>
        <begin position="83"/>
        <end position="102"/>
    </location>
</feature>
<keyword evidence="1" id="KW-1133">Transmembrane helix</keyword>
<feature type="transmembrane region" description="Helical" evidence="1">
    <location>
        <begin position="28"/>
        <end position="48"/>
    </location>
</feature>
<name>A0A5Y1YHY2_SALDZ</name>
<dbReference type="EMBL" id="AAIBIC010000262">
    <property type="protein sequence ID" value="ECC3917920.1"/>
    <property type="molecule type" value="Genomic_DNA"/>
</dbReference>
<dbReference type="PANTHER" id="PTHR30282:SF0">
    <property type="entry name" value="P-AMINOBENZOYL-GLUTAMATE TRANSPORT PROTEIN"/>
    <property type="match status" value="1"/>
</dbReference>
<organism evidence="2">
    <name type="scientific">Salmonella diarizonae</name>
    <dbReference type="NCBI Taxonomy" id="59204"/>
    <lineage>
        <taxon>Bacteria</taxon>
        <taxon>Pseudomonadati</taxon>
        <taxon>Pseudomonadota</taxon>
        <taxon>Gammaproteobacteria</taxon>
        <taxon>Enterobacterales</taxon>
        <taxon>Enterobacteriaceae</taxon>
        <taxon>Salmonella</taxon>
    </lineage>
</organism>
<evidence type="ECO:0000313" key="2">
    <source>
        <dbReference type="EMBL" id="ECC3917920.1"/>
    </source>
</evidence>
<dbReference type="Proteomes" id="UP000839735">
    <property type="component" value="Unassembled WGS sequence"/>
</dbReference>
<gene>
    <name evidence="2" type="ORF">CTQ69_29270</name>
</gene>
<proteinExistence type="predicted"/>
<dbReference type="AlphaFoldDB" id="A0A5Y1YHY2"/>
<dbReference type="InterPro" id="IPR004697">
    <property type="entry name" value="AbgT"/>
</dbReference>
<feature type="non-terminal residue" evidence="2">
    <location>
        <position position="111"/>
    </location>
</feature>
<reference evidence="2" key="1">
    <citation type="submission" date="2018-08" db="EMBL/GenBank/DDBJ databases">
        <authorList>
            <person name="Ashton P.M."/>
            <person name="Dallman T."/>
            <person name="Nair S."/>
            <person name="De Pinna E."/>
            <person name="Peters T."/>
            <person name="Grant K."/>
        </authorList>
    </citation>
    <scope>NUCLEOTIDE SEQUENCE [LARGE SCALE GENOMIC DNA]</scope>
    <source>
        <strain evidence="2">294779</strain>
    </source>
</reference>
<dbReference type="Pfam" id="PF03806">
    <property type="entry name" value="ABG_transport"/>
    <property type="match status" value="1"/>
</dbReference>
<accession>A0A5Y1YHY2</accession>
<dbReference type="GO" id="GO:0015558">
    <property type="term" value="F:secondary active p-aminobenzoyl-glutamate transmembrane transporter activity"/>
    <property type="evidence" value="ECO:0007669"/>
    <property type="project" value="InterPro"/>
</dbReference>
<evidence type="ECO:0000256" key="1">
    <source>
        <dbReference type="SAM" id="Phobius"/>
    </source>
</evidence>